<feature type="non-terminal residue" evidence="2">
    <location>
        <position position="140"/>
    </location>
</feature>
<evidence type="ECO:0000256" key="1">
    <source>
        <dbReference type="SAM" id="MobiDB-lite"/>
    </source>
</evidence>
<evidence type="ECO:0000313" key="2">
    <source>
        <dbReference type="EMBL" id="CAA9214496.1"/>
    </source>
</evidence>
<feature type="compositionally biased region" description="Basic residues" evidence="1">
    <location>
        <begin position="81"/>
        <end position="95"/>
    </location>
</feature>
<proteinExistence type="predicted"/>
<feature type="compositionally biased region" description="Low complexity" evidence="1">
    <location>
        <begin position="127"/>
        <end position="140"/>
    </location>
</feature>
<feature type="compositionally biased region" description="Basic residues" evidence="1">
    <location>
        <begin position="36"/>
        <end position="49"/>
    </location>
</feature>
<dbReference type="EMBL" id="CADCTF010000013">
    <property type="protein sequence ID" value="CAA9214496.1"/>
    <property type="molecule type" value="Genomic_DNA"/>
</dbReference>
<feature type="compositionally biased region" description="Basic and acidic residues" evidence="1">
    <location>
        <begin position="96"/>
        <end position="106"/>
    </location>
</feature>
<organism evidence="2">
    <name type="scientific">uncultured Acidimicrobiales bacterium</name>
    <dbReference type="NCBI Taxonomy" id="310071"/>
    <lineage>
        <taxon>Bacteria</taxon>
        <taxon>Bacillati</taxon>
        <taxon>Actinomycetota</taxon>
        <taxon>Acidimicrobiia</taxon>
        <taxon>Acidimicrobiales</taxon>
        <taxon>environmental samples</taxon>
    </lineage>
</organism>
<feature type="compositionally biased region" description="Basic residues" evidence="1">
    <location>
        <begin position="107"/>
        <end position="118"/>
    </location>
</feature>
<gene>
    <name evidence="2" type="ORF">AVDCRST_MAG50-376</name>
</gene>
<feature type="compositionally biased region" description="Low complexity" evidence="1">
    <location>
        <begin position="62"/>
        <end position="80"/>
    </location>
</feature>
<protein>
    <submittedName>
        <fullName evidence="2">Uncharacterized protein</fullName>
    </submittedName>
</protein>
<accession>A0A6J4H4Z5</accession>
<sequence>EGRHHLREPHRQHGERSEAHRRRPPRGRPPDVGALHHPHRLPGAGRRRPGGGGVVDRRPDLRGAAARPCRAAQAVPVPRRQALRRLLHLRRRRRPHPGEAVHDHGGPRRRRHRWHGHQAQRPGGWSPGLRGPPARRGGRL</sequence>
<dbReference type="AlphaFoldDB" id="A0A6J4H4Z5"/>
<feature type="region of interest" description="Disordered" evidence="1">
    <location>
        <begin position="1"/>
        <end position="140"/>
    </location>
</feature>
<feature type="compositionally biased region" description="Basic and acidic residues" evidence="1">
    <location>
        <begin position="9"/>
        <end position="18"/>
    </location>
</feature>
<reference evidence="2" key="1">
    <citation type="submission" date="2020-02" db="EMBL/GenBank/DDBJ databases">
        <authorList>
            <person name="Meier V. D."/>
        </authorList>
    </citation>
    <scope>NUCLEOTIDE SEQUENCE</scope>
    <source>
        <strain evidence="2">AVDCRST_MAG50</strain>
    </source>
</reference>
<feature type="non-terminal residue" evidence="2">
    <location>
        <position position="1"/>
    </location>
</feature>
<name>A0A6J4H4Z5_9ACTN</name>